<feature type="transmembrane region" description="Helical" evidence="1">
    <location>
        <begin position="197"/>
        <end position="218"/>
    </location>
</feature>
<dbReference type="Proteomes" id="UP000187209">
    <property type="component" value="Unassembled WGS sequence"/>
</dbReference>
<evidence type="ECO:0008006" key="4">
    <source>
        <dbReference type="Google" id="ProtNLM"/>
    </source>
</evidence>
<keyword evidence="1" id="KW-1133">Transmembrane helix</keyword>
<name>A0A1R2AU52_9CILI</name>
<feature type="transmembrane region" description="Helical" evidence="1">
    <location>
        <begin position="238"/>
        <end position="259"/>
    </location>
</feature>
<reference evidence="2 3" key="1">
    <citation type="submission" date="2016-11" db="EMBL/GenBank/DDBJ databases">
        <title>The macronuclear genome of Stentor coeruleus: a giant cell with tiny introns.</title>
        <authorList>
            <person name="Slabodnick M."/>
            <person name="Ruby J.G."/>
            <person name="Reiff S.B."/>
            <person name="Swart E.C."/>
            <person name="Gosai S."/>
            <person name="Prabakaran S."/>
            <person name="Witkowska E."/>
            <person name="Larue G.E."/>
            <person name="Fisher S."/>
            <person name="Freeman R.M."/>
            <person name="Gunawardena J."/>
            <person name="Chu W."/>
            <person name="Stover N.A."/>
            <person name="Gregory B.D."/>
            <person name="Nowacki M."/>
            <person name="Derisi J."/>
            <person name="Roy S.W."/>
            <person name="Marshall W.F."/>
            <person name="Sood P."/>
        </authorList>
    </citation>
    <scope>NUCLEOTIDE SEQUENCE [LARGE SCALE GENOMIC DNA]</scope>
    <source>
        <strain evidence="2">WM001</strain>
    </source>
</reference>
<accession>A0A1R2AU52</accession>
<keyword evidence="1" id="KW-0812">Transmembrane</keyword>
<dbReference type="OrthoDB" id="17328at2759"/>
<organism evidence="2 3">
    <name type="scientific">Stentor coeruleus</name>
    <dbReference type="NCBI Taxonomy" id="5963"/>
    <lineage>
        <taxon>Eukaryota</taxon>
        <taxon>Sar</taxon>
        <taxon>Alveolata</taxon>
        <taxon>Ciliophora</taxon>
        <taxon>Postciliodesmatophora</taxon>
        <taxon>Heterotrichea</taxon>
        <taxon>Heterotrichida</taxon>
        <taxon>Stentoridae</taxon>
        <taxon>Stentor</taxon>
    </lineage>
</organism>
<proteinExistence type="predicted"/>
<evidence type="ECO:0000313" key="2">
    <source>
        <dbReference type="EMBL" id="OMJ68051.1"/>
    </source>
</evidence>
<feature type="transmembrane region" description="Helical" evidence="1">
    <location>
        <begin position="31"/>
        <end position="52"/>
    </location>
</feature>
<evidence type="ECO:0000313" key="3">
    <source>
        <dbReference type="Proteomes" id="UP000187209"/>
    </source>
</evidence>
<keyword evidence="1" id="KW-0472">Membrane</keyword>
<protein>
    <recommendedName>
        <fullName evidence="4">Transmembrane protein</fullName>
    </recommendedName>
</protein>
<dbReference type="InterPro" id="IPR026508">
    <property type="entry name" value="TMEM164"/>
</dbReference>
<dbReference type="PANTHER" id="PTHR20948:SF2">
    <property type="entry name" value="TRANSMEMBRANE PROTEIN 164"/>
    <property type="match status" value="1"/>
</dbReference>
<keyword evidence="3" id="KW-1185">Reference proteome</keyword>
<feature type="transmembrane region" description="Helical" evidence="1">
    <location>
        <begin position="96"/>
        <end position="114"/>
    </location>
</feature>
<dbReference type="Pfam" id="PF14808">
    <property type="entry name" value="TMEM164"/>
    <property type="match status" value="1"/>
</dbReference>
<dbReference type="AlphaFoldDB" id="A0A1R2AU52"/>
<evidence type="ECO:0000256" key="1">
    <source>
        <dbReference type="SAM" id="Phobius"/>
    </source>
</evidence>
<gene>
    <name evidence="2" type="ORF">SteCoe_34608</name>
</gene>
<dbReference type="PANTHER" id="PTHR20948">
    <property type="entry name" value="TRANSMEMBRANE PROTEIN 164"/>
    <property type="match status" value="1"/>
</dbReference>
<feature type="transmembrane region" description="Helical" evidence="1">
    <location>
        <begin position="126"/>
        <end position="150"/>
    </location>
</feature>
<dbReference type="EMBL" id="MPUH01001393">
    <property type="protein sequence ID" value="OMJ68051.1"/>
    <property type="molecule type" value="Genomic_DNA"/>
</dbReference>
<sequence length="271" mass="31280">MIRDLFLGRVYYDGYEDLEDGGPKCASRMTITFRLIIVTFCVFLHILMYSFWTKSFSSKLKSYTIPPSLFEKFLGLLQICVFLLQFLYKFLSHRLIFIISPCHITTLLQGIVLLSSSTNFKTKLFLASMVWSSGAFMALVFPSTGLIQWFGELELFWIQHYTTGLICPLILALNGRFTKNFDMGFVSILYGYHSMSLYHRLLLCPLSMMTWANISYMLCAGDQNPAQLVFGNWYLLAGEGYILFIACVFCGVMYTAAWVKKKIFIEHEKDY</sequence>
<feature type="transmembrane region" description="Helical" evidence="1">
    <location>
        <begin position="156"/>
        <end position="177"/>
    </location>
</feature>
<comment type="caution">
    <text evidence="2">The sequence shown here is derived from an EMBL/GenBank/DDBJ whole genome shotgun (WGS) entry which is preliminary data.</text>
</comment>